<dbReference type="EMBL" id="RBWW01000001">
    <property type="protein sequence ID" value="RKS83238.1"/>
    <property type="molecule type" value="Genomic_DNA"/>
</dbReference>
<dbReference type="Proteomes" id="UP000268233">
    <property type="component" value="Unassembled WGS sequence"/>
</dbReference>
<name>A0A495R8P3_9EURY</name>
<gene>
    <name evidence="1" type="ORF">BDK61_2576</name>
</gene>
<protein>
    <submittedName>
        <fullName evidence="1">Uncharacterized protein</fullName>
    </submittedName>
</protein>
<sequence>MDLELRAPVSGPSLTRLGTGDYIDAAEWFLFVNVSHGNYSGDERAPKLLARLARVYPREVDSSFGFRATAEWGLIQGGGEVVSSGVVGRMWVAPFAWCDDFPENGLDVVGCEWLRSFAAVATALSLVGQTCTAVLTVGRLALDCDRLVGG</sequence>
<evidence type="ECO:0000313" key="2">
    <source>
        <dbReference type="Proteomes" id="UP000268233"/>
    </source>
</evidence>
<proteinExistence type="predicted"/>
<evidence type="ECO:0000313" key="1">
    <source>
        <dbReference type="EMBL" id="RKS83238.1"/>
    </source>
</evidence>
<reference evidence="1 2" key="1">
    <citation type="submission" date="2018-10" db="EMBL/GenBank/DDBJ databases">
        <title>Genomic Encyclopedia of Archaeal and Bacterial Type Strains, Phase II (KMG-II): from individual species to whole genera.</title>
        <authorList>
            <person name="Goeker M."/>
        </authorList>
    </citation>
    <scope>NUCLEOTIDE SEQUENCE [LARGE SCALE GENOMIC DNA]</scope>
    <source>
        <strain evidence="1 2">DSM 11927</strain>
    </source>
</reference>
<accession>A0A495R8P3</accession>
<dbReference type="AlphaFoldDB" id="A0A495R8P3"/>
<organism evidence="1 2">
    <name type="scientific">Haloarcula quadrata</name>
    <dbReference type="NCBI Taxonomy" id="182779"/>
    <lineage>
        <taxon>Archaea</taxon>
        <taxon>Methanobacteriati</taxon>
        <taxon>Methanobacteriota</taxon>
        <taxon>Stenosarchaea group</taxon>
        <taxon>Halobacteria</taxon>
        <taxon>Halobacteriales</taxon>
        <taxon>Haloarculaceae</taxon>
        <taxon>Haloarcula</taxon>
    </lineage>
</organism>
<keyword evidence="2" id="KW-1185">Reference proteome</keyword>
<comment type="caution">
    <text evidence="1">The sequence shown here is derived from an EMBL/GenBank/DDBJ whole genome shotgun (WGS) entry which is preliminary data.</text>
</comment>